<gene>
    <name evidence="1" type="ORF">ACFQ33_18560</name>
</gene>
<dbReference type="EMBL" id="JBHTNF010000015">
    <property type="protein sequence ID" value="MFD1329898.1"/>
    <property type="molecule type" value="Genomic_DNA"/>
</dbReference>
<evidence type="ECO:0000313" key="1">
    <source>
        <dbReference type="EMBL" id="MFD1329898.1"/>
    </source>
</evidence>
<proteinExistence type="predicted"/>
<protein>
    <submittedName>
        <fullName evidence="1">Uncharacterized protein</fullName>
    </submittedName>
</protein>
<dbReference type="Proteomes" id="UP001597173">
    <property type="component" value="Unassembled WGS sequence"/>
</dbReference>
<name>A0ABW3Z212_MYCRA</name>
<evidence type="ECO:0000313" key="2">
    <source>
        <dbReference type="Proteomes" id="UP001597173"/>
    </source>
</evidence>
<reference evidence="2" key="1">
    <citation type="journal article" date="2019" name="Int. J. Syst. Evol. Microbiol.">
        <title>The Global Catalogue of Microorganisms (GCM) 10K type strain sequencing project: providing services to taxonomists for standard genome sequencing and annotation.</title>
        <authorList>
            <consortium name="The Broad Institute Genomics Platform"/>
            <consortium name="The Broad Institute Genome Sequencing Center for Infectious Disease"/>
            <person name="Wu L."/>
            <person name="Ma J."/>
        </authorList>
    </citation>
    <scope>NUCLEOTIDE SEQUENCE [LARGE SCALE GENOMIC DNA]</scope>
    <source>
        <strain evidence="2">CCUG 55609</strain>
    </source>
</reference>
<comment type="caution">
    <text evidence="1">The sequence shown here is derived from an EMBL/GenBank/DDBJ whole genome shotgun (WGS) entry which is preliminary data.</text>
</comment>
<dbReference type="RefSeq" id="WP_374840267.1">
    <property type="nucleotide sequence ID" value="NZ_JBHEEW010000014.1"/>
</dbReference>
<accession>A0ABW3Z212</accession>
<keyword evidence="2" id="KW-1185">Reference proteome</keyword>
<sequence>MLNRRDKDKGHASFWSPALPVAVSELCDTLQCALAERESDAEFKGYVASIIDEPRGAPDGWFELAFNDRDGRACVVYADEIRDKAGDLRVATTPPVWVTAGDPLHAAEVMFRKLLED</sequence>
<organism evidence="1 2">
    <name type="scientific">Mycoplana ramosa</name>
    <name type="common">Mycoplana bullata</name>
    <dbReference type="NCBI Taxonomy" id="40837"/>
    <lineage>
        <taxon>Bacteria</taxon>
        <taxon>Pseudomonadati</taxon>
        <taxon>Pseudomonadota</taxon>
        <taxon>Alphaproteobacteria</taxon>
        <taxon>Hyphomicrobiales</taxon>
        <taxon>Rhizobiaceae</taxon>
        <taxon>Mycoplana</taxon>
    </lineage>
</organism>